<feature type="compositionally biased region" description="Polar residues" evidence="1">
    <location>
        <begin position="67"/>
        <end position="78"/>
    </location>
</feature>
<dbReference type="Proteomes" id="UP000504638">
    <property type="component" value="Unplaced"/>
</dbReference>
<feature type="region of interest" description="Disordered" evidence="1">
    <location>
        <begin position="579"/>
        <end position="600"/>
    </location>
</feature>
<feature type="compositionally biased region" description="Basic and acidic residues" evidence="1">
    <location>
        <begin position="590"/>
        <end position="600"/>
    </location>
</feature>
<accession>A0A6G1G3X5</accession>
<feature type="region of interest" description="Disordered" evidence="1">
    <location>
        <begin position="35"/>
        <end position="240"/>
    </location>
</feature>
<feature type="region of interest" description="Disordered" evidence="1">
    <location>
        <begin position="253"/>
        <end position="282"/>
    </location>
</feature>
<feature type="compositionally biased region" description="Low complexity" evidence="1">
    <location>
        <begin position="157"/>
        <end position="168"/>
    </location>
</feature>
<sequence length="809" mass="87386">MPPPSNLRVSVQWKQPAIFAGEDVECIITFKNVAHTPEDRPVGPPTRPNGVEIPRYKASRRDRPQSHTRNSSLNSQFSIPVGRGHRPTLSVQTASARAPNGSIAESAETPLSSAATPRPNHGRSLSIISLGSQSNGVNSSGQPVETSRSRKRNHGRSSSAQLVSSHASTGPHAGQRGTPQTSHQGTPPVIREDRDEVSESLASELDAVSGQDWGEPRYNGPPPIHTDFKFPPSTSPIPSIESKALAPAPEIITPEFPLTPHSRPRSPRSSHIPQSSPSVNPIARILSGTSVAETPRSSMDVYSMSNHSSETLISEYAPHPSARLLPRALRLPRIATQPPKASQPEVLMMGYAQVIGSFTVDGAIIDQEPFEEVKRKGVVGGYGGGGVVGIHSSKTDSGIFGGFGWGSIGEGLGSLLRPGEQSSIKDMRGIASSKSVPLLTTPQSILFVDDRLAPGQSRTYSYSFTLPKGLPPSHRGRAIKISYRLVIGTQRPGSTRDQQVRSVEVPFRVLGSVNSRGEVLGHDLMSPYIILRDQARTSPMDPASPSQPLAPRIKKKGQDSTQAEFMEYVGGLLDKPRQNSSIGLLSPTEHGNRRLSRAEEPQNANEAVALAIMRSNATGFGNQSSNRFDISRSGRRVATIVLVRPAFRLGETVSAVVDFSGADIPSYFIEASLETSEAIDHTIALRSPTSIHRVTRKVWSTLAEVALFASRVTFSPTIPRTATPDFVTTGVSLNWILRFEFVTPRLVNEFGEEVRWDKVLEELSDDDRGGILGATDRLHCESFEVTVPIRVYGSVGDAEETTEPESLVV</sequence>
<evidence type="ECO:0000313" key="4">
    <source>
        <dbReference type="RefSeq" id="XP_033534349.1"/>
    </source>
</evidence>
<evidence type="ECO:0000313" key="3">
    <source>
        <dbReference type="Proteomes" id="UP000504638"/>
    </source>
</evidence>
<evidence type="ECO:0000313" key="2">
    <source>
        <dbReference type="EMBL" id="KAF1812718.1"/>
    </source>
</evidence>
<proteinExistence type="predicted"/>
<name>A0A6G1G3X5_9PEZI</name>
<dbReference type="AlphaFoldDB" id="A0A6G1G3X5"/>
<dbReference type="PANTHER" id="PTHR12507">
    <property type="entry name" value="REDUCED GROWTH PHENOTYPE 1 RGP1, YEAST -RELATED"/>
    <property type="match status" value="1"/>
</dbReference>
<evidence type="ECO:0000256" key="1">
    <source>
        <dbReference type="SAM" id="MobiDB-lite"/>
    </source>
</evidence>
<dbReference type="Gene3D" id="2.60.40.640">
    <property type="match status" value="1"/>
</dbReference>
<dbReference type="RefSeq" id="XP_033534349.1">
    <property type="nucleotide sequence ID" value="XM_033677078.1"/>
</dbReference>
<dbReference type="InterPro" id="IPR014848">
    <property type="entry name" value="Rgp1"/>
</dbReference>
<gene>
    <name evidence="2 4" type="ORF">P152DRAFT_417044</name>
</gene>
<protein>
    <submittedName>
        <fullName evidence="2 4">Rgp1-domain-containing protein</fullName>
    </submittedName>
</protein>
<reference evidence="4" key="2">
    <citation type="submission" date="2020-04" db="EMBL/GenBank/DDBJ databases">
        <authorList>
            <consortium name="NCBI Genome Project"/>
        </authorList>
    </citation>
    <scope>NUCLEOTIDE SEQUENCE</scope>
    <source>
        <strain evidence="4">CBS 781.70</strain>
    </source>
</reference>
<dbReference type="OrthoDB" id="1918at2759"/>
<dbReference type="InterPro" id="IPR014752">
    <property type="entry name" value="Arrestin-like_C"/>
</dbReference>
<reference evidence="4" key="3">
    <citation type="submission" date="2025-04" db="UniProtKB">
        <authorList>
            <consortium name="RefSeq"/>
        </authorList>
    </citation>
    <scope>IDENTIFICATION</scope>
    <source>
        <strain evidence="4">CBS 781.70</strain>
    </source>
</reference>
<feature type="compositionally biased region" description="Low complexity" evidence="1">
    <location>
        <begin position="269"/>
        <end position="278"/>
    </location>
</feature>
<feature type="region of interest" description="Disordered" evidence="1">
    <location>
        <begin position="537"/>
        <end position="558"/>
    </location>
</feature>
<keyword evidence="3" id="KW-1185">Reference proteome</keyword>
<dbReference type="Pfam" id="PF08737">
    <property type="entry name" value="Rgp1"/>
    <property type="match status" value="1"/>
</dbReference>
<dbReference type="EMBL" id="ML975157">
    <property type="protein sequence ID" value="KAF1812718.1"/>
    <property type="molecule type" value="Genomic_DNA"/>
</dbReference>
<reference evidence="2 4" key="1">
    <citation type="submission" date="2020-01" db="EMBL/GenBank/DDBJ databases">
        <authorList>
            <consortium name="DOE Joint Genome Institute"/>
            <person name="Haridas S."/>
            <person name="Albert R."/>
            <person name="Binder M."/>
            <person name="Bloem J."/>
            <person name="Labutti K."/>
            <person name="Salamov A."/>
            <person name="Andreopoulos B."/>
            <person name="Baker S.E."/>
            <person name="Barry K."/>
            <person name="Bills G."/>
            <person name="Bluhm B.H."/>
            <person name="Cannon C."/>
            <person name="Castanera R."/>
            <person name="Culley D.E."/>
            <person name="Daum C."/>
            <person name="Ezra D."/>
            <person name="Gonzalez J.B."/>
            <person name="Henrissat B."/>
            <person name="Kuo A."/>
            <person name="Liang C."/>
            <person name="Lipzen A."/>
            <person name="Lutzoni F."/>
            <person name="Magnuson J."/>
            <person name="Mondo S."/>
            <person name="Nolan M."/>
            <person name="Ohm R."/>
            <person name="Pangilinan J."/>
            <person name="Park H.-J."/>
            <person name="Ramirez L."/>
            <person name="Alfaro M."/>
            <person name="Sun H."/>
            <person name="Tritt A."/>
            <person name="Yoshinaga Y."/>
            <person name="Zwiers L.-H."/>
            <person name="Turgeon B.G."/>
            <person name="Goodwin S.B."/>
            <person name="Spatafora J.W."/>
            <person name="Crous P.W."/>
            <person name="Grigoriev I.V."/>
        </authorList>
    </citation>
    <scope>NUCLEOTIDE SEQUENCE</scope>
    <source>
        <strain evidence="2 4">CBS 781.70</strain>
    </source>
</reference>
<dbReference type="GeneID" id="54417648"/>
<feature type="compositionally biased region" description="Low complexity" evidence="1">
    <location>
        <begin position="129"/>
        <end position="142"/>
    </location>
</feature>
<organism evidence="2">
    <name type="scientific">Eremomyces bilateralis CBS 781.70</name>
    <dbReference type="NCBI Taxonomy" id="1392243"/>
    <lineage>
        <taxon>Eukaryota</taxon>
        <taxon>Fungi</taxon>
        <taxon>Dikarya</taxon>
        <taxon>Ascomycota</taxon>
        <taxon>Pezizomycotina</taxon>
        <taxon>Dothideomycetes</taxon>
        <taxon>Dothideomycetes incertae sedis</taxon>
        <taxon>Eremomycetales</taxon>
        <taxon>Eremomycetaceae</taxon>
        <taxon>Eremomyces</taxon>
    </lineage>
</organism>